<dbReference type="CDD" id="cd00565">
    <property type="entry name" value="Ubl_ThiS"/>
    <property type="match status" value="1"/>
</dbReference>
<dbReference type="InterPro" id="IPR010035">
    <property type="entry name" value="Thi_S"/>
</dbReference>
<evidence type="ECO:0000313" key="1">
    <source>
        <dbReference type="EMBL" id="SDS85068.1"/>
    </source>
</evidence>
<dbReference type="Gene3D" id="3.10.20.30">
    <property type="match status" value="1"/>
</dbReference>
<protein>
    <submittedName>
        <fullName evidence="1">Sulfur carrier protein</fullName>
    </submittedName>
</protein>
<dbReference type="RefSeq" id="WP_092014790.1">
    <property type="nucleotide sequence ID" value="NZ_LT629766.1"/>
</dbReference>
<dbReference type="NCBIfam" id="TIGR01683">
    <property type="entry name" value="thiS"/>
    <property type="match status" value="1"/>
</dbReference>
<name>A0A1H1VJL1_9MICO</name>
<dbReference type="InterPro" id="IPR016155">
    <property type="entry name" value="Mopterin_synth/thiamin_S_b"/>
</dbReference>
<dbReference type="EMBL" id="LT629766">
    <property type="protein sequence ID" value="SDS85068.1"/>
    <property type="molecule type" value="Genomic_DNA"/>
</dbReference>
<dbReference type="Proteomes" id="UP000199597">
    <property type="component" value="Chromosome I"/>
</dbReference>
<keyword evidence="2" id="KW-1185">Reference proteome</keyword>
<dbReference type="OrthoDB" id="163636at2"/>
<proteinExistence type="predicted"/>
<gene>
    <name evidence="1" type="ORF">SAMN04489752_2679</name>
</gene>
<dbReference type="AlphaFoldDB" id="A0A1H1VJL1"/>
<dbReference type="InterPro" id="IPR012675">
    <property type="entry name" value="Beta-grasp_dom_sf"/>
</dbReference>
<organism evidence="1 2">
    <name type="scientific">Brevibacterium siliguriense</name>
    <dbReference type="NCBI Taxonomy" id="1136497"/>
    <lineage>
        <taxon>Bacteria</taxon>
        <taxon>Bacillati</taxon>
        <taxon>Actinomycetota</taxon>
        <taxon>Actinomycetes</taxon>
        <taxon>Micrococcales</taxon>
        <taxon>Brevibacteriaceae</taxon>
        <taxon>Brevibacterium</taxon>
    </lineage>
</organism>
<dbReference type="InterPro" id="IPR003749">
    <property type="entry name" value="ThiS/MoaD-like"/>
</dbReference>
<reference evidence="2" key="1">
    <citation type="submission" date="2016-10" db="EMBL/GenBank/DDBJ databases">
        <authorList>
            <person name="Varghese N."/>
            <person name="Submissions S."/>
        </authorList>
    </citation>
    <scope>NUCLEOTIDE SEQUENCE [LARGE SCALE GENOMIC DNA]</scope>
    <source>
        <strain evidence="2">DSM 23676</strain>
    </source>
</reference>
<dbReference type="SUPFAM" id="SSF54285">
    <property type="entry name" value="MoaD/ThiS"/>
    <property type="match status" value="1"/>
</dbReference>
<dbReference type="Pfam" id="PF02597">
    <property type="entry name" value="ThiS"/>
    <property type="match status" value="1"/>
</dbReference>
<dbReference type="STRING" id="1136497.SAMN04489752_2679"/>
<sequence length="85" mass="8780">MTDHVHSPTIVLNGEHHELLSASSALDLIAEVTGRELSPDGTPADGGRLGLALAVDGEVIRRGAWSDFTLADGHIVDIVTAVQGG</sequence>
<accession>A0A1H1VJL1</accession>
<evidence type="ECO:0000313" key="2">
    <source>
        <dbReference type="Proteomes" id="UP000199597"/>
    </source>
</evidence>